<dbReference type="PATRIC" id="fig|1218492.5.peg.221"/>
<dbReference type="EMBL" id="JXJQ01000002">
    <property type="protein sequence ID" value="KJY63200.1"/>
    <property type="molecule type" value="Genomic_DNA"/>
</dbReference>
<keyword evidence="4" id="KW-0067">ATP-binding</keyword>
<keyword evidence="1 7" id="KW-0808">Transferase</keyword>
<dbReference type="HOGENOM" id="CLU_009281_3_3_9"/>
<evidence type="ECO:0000313" key="10">
    <source>
        <dbReference type="EMBL" id="KJY63200.1"/>
    </source>
</evidence>
<evidence type="ECO:0000256" key="6">
    <source>
        <dbReference type="ARBA" id="ARBA00023277"/>
    </source>
</evidence>
<evidence type="ECO:0000256" key="1">
    <source>
        <dbReference type="ARBA" id="ARBA00022679"/>
    </source>
</evidence>
<name>A0A0F4LX69_9LACO</name>
<keyword evidence="6" id="KW-0119">Carbohydrate metabolism</keyword>
<feature type="domain" description="Carbohydrate kinase FGGY C-terminal" evidence="9">
    <location>
        <begin position="261"/>
        <end position="457"/>
    </location>
</feature>
<evidence type="ECO:0000256" key="5">
    <source>
        <dbReference type="ARBA" id="ARBA00022935"/>
    </source>
</evidence>
<keyword evidence="11" id="KW-1185">Reference proteome</keyword>
<dbReference type="CDD" id="cd07781">
    <property type="entry name" value="ASKHA_NBD_FGGY_L-RBK"/>
    <property type="match status" value="1"/>
</dbReference>
<comment type="similarity">
    <text evidence="7">Belongs to the FGGY kinase family.</text>
</comment>
<dbReference type="GO" id="GO:0019569">
    <property type="term" value="P:L-arabinose catabolic process to D-xylulose 5-phosphate"/>
    <property type="evidence" value="ECO:0007669"/>
    <property type="project" value="InterPro"/>
</dbReference>
<evidence type="ECO:0000313" key="11">
    <source>
        <dbReference type="Proteomes" id="UP000033558"/>
    </source>
</evidence>
<dbReference type="SUPFAM" id="SSF53067">
    <property type="entry name" value="Actin-like ATPase domain"/>
    <property type="match status" value="2"/>
</dbReference>
<dbReference type="InterPro" id="IPR043129">
    <property type="entry name" value="ATPase_NBD"/>
</dbReference>
<reference evidence="10 11" key="1">
    <citation type="submission" date="2015-01" db="EMBL/GenBank/DDBJ databases">
        <title>Comparative genomics of the lactic acid bacteria isolated from the honey bee gut.</title>
        <authorList>
            <person name="Ellegaard K.M."/>
            <person name="Tamarit D."/>
            <person name="Javelind E."/>
            <person name="Olofsson T."/>
            <person name="Andersson S.G."/>
            <person name="Vasquez A."/>
        </authorList>
    </citation>
    <scope>NUCLEOTIDE SEQUENCE [LARGE SCALE GENOMIC DNA]</scope>
    <source>
        <strain evidence="10 11">Bin4</strain>
    </source>
</reference>
<dbReference type="InterPro" id="IPR018483">
    <property type="entry name" value="Carb_kinase_FGGY_CS"/>
</dbReference>
<evidence type="ECO:0000259" key="8">
    <source>
        <dbReference type="Pfam" id="PF00370"/>
    </source>
</evidence>
<comment type="caution">
    <text evidence="10">The sequence shown here is derived from an EMBL/GenBank/DDBJ whole genome shotgun (WGS) entry which is preliminary data.</text>
</comment>
<dbReference type="Gene3D" id="3.30.420.40">
    <property type="match status" value="2"/>
</dbReference>
<evidence type="ECO:0000256" key="7">
    <source>
        <dbReference type="RuleBase" id="RU003733"/>
    </source>
</evidence>
<evidence type="ECO:0000256" key="3">
    <source>
        <dbReference type="ARBA" id="ARBA00022777"/>
    </source>
</evidence>
<dbReference type="Pfam" id="PF00370">
    <property type="entry name" value="FGGY_N"/>
    <property type="match status" value="1"/>
</dbReference>
<dbReference type="RefSeq" id="WP_046315253.1">
    <property type="nucleotide sequence ID" value="NZ_JBHSZT010000003.1"/>
</dbReference>
<dbReference type="PANTHER" id="PTHR43435">
    <property type="entry name" value="RIBULOKINASE"/>
    <property type="match status" value="1"/>
</dbReference>
<evidence type="ECO:0000259" key="9">
    <source>
        <dbReference type="Pfam" id="PF02782"/>
    </source>
</evidence>
<dbReference type="InterPro" id="IPR018485">
    <property type="entry name" value="FGGY_C"/>
</dbReference>
<keyword evidence="5" id="KW-0054">Arabinose catabolism</keyword>
<dbReference type="InterPro" id="IPR000577">
    <property type="entry name" value="Carb_kinase_FGGY"/>
</dbReference>
<dbReference type="GO" id="GO:0019150">
    <property type="term" value="F:D-ribulokinase activity"/>
    <property type="evidence" value="ECO:0007669"/>
    <property type="project" value="TreeGrafter"/>
</dbReference>
<dbReference type="Proteomes" id="UP000033558">
    <property type="component" value="Unassembled WGS sequence"/>
</dbReference>
<dbReference type="Pfam" id="PF02782">
    <property type="entry name" value="FGGY_C"/>
    <property type="match status" value="1"/>
</dbReference>
<keyword evidence="3 7" id="KW-0418">Kinase</keyword>
<dbReference type="InterPro" id="IPR005929">
    <property type="entry name" value="Ribulokinase"/>
</dbReference>
<dbReference type="PROSITE" id="PS00445">
    <property type="entry name" value="FGGY_KINASES_2"/>
    <property type="match status" value="1"/>
</dbReference>
<protein>
    <submittedName>
        <fullName evidence="10">Sugar kinase</fullName>
    </submittedName>
</protein>
<dbReference type="PANTHER" id="PTHR43435:SF4">
    <property type="entry name" value="FGGY CARBOHYDRATE KINASE DOMAIN-CONTAINING PROTEIN"/>
    <property type="match status" value="1"/>
</dbReference>
<dbReference type="STRING" id="1218492.JG30_01080"/>
<dbReference type="GO" id="GO:0008741">
    <property type="term" value="F:ribulokinase activity"/>
    <property type="evidence" value="ECO:0007669"/>
    <property type="project" value="InterPro"/>
</dbReference>
<evidence type="ECO:0000256" key="2">
    <source>
        <dbReference type="ARBA" id="ARBA00022741"/>
    </source>
</evidence>
<dbReference type="PIRSF" id="PIRSF000538">
    <property type="entry name" value="GlpK"/>
    <property type="match status" value="1"/>
</dbReference>
<dbReference type="GO" id="GO:0005524">
    <property type="term" value="F:ATP binding"/>
    <property type="evidence" value="ECO:0007669"/>
    <property type="project" value="UniProtKB-KW"/>
</dbReference>
<evidence type="ECO:0000256" key="4">
    <source>
        <dbReference type="ARBA" id="ARBA00022840"/>
    </source>
</evidence>
<dbReference type="InterPro" id="IPR018484">
    <property type="entry name" value="FGGY_N"/>
</dbReference>
<gene>
    <name evidence="10" type="ORF">JG30_01080</name>
</gene>
<keyword evidence="2" id="KW-0547">Nucleotide-binding</keyword>
<dbReference type="OrthoDB" id="9805576at2"/>
<dbReference type="AlphaFoldDB" id="A0A0F4LX69"/>
<dbReference type="GO" id="GO:0005737">
    <property type="term" value="C:cytoplasm"/>
    <property type="evidence" value="ECO:0007669"/>
    <property type="project" value="TreeGrafter"/>
</dbReference>
<organism evidence="10 11">
    <name type="scientific">Bombilactobacillus mellifer</name>
    <dbReference type="NCBI Taxonomy" id="1218492"/>
    <lineage>
        <taxon>Bacteria</taxon>
        <taxon>Bacillati</taxon>
        <taxon>Bacillota</taxon>
        <taxon>Bacilli</taxon>
        <taxon>Lactobacillales</taxon>
        <taxon>Lactobacillaceae</taxon>
        <taxon>Bombilactobacillus</taxon>
    </lineage>
</organism>
<feature type="domain" description="Carbohydrate kinase FGGY N-terminal" evidence="8">
    <location>
        <begin position="5"/>
        <end position="251"/>
    </location>
</feature>
<sequence>MKTKYVMGIDYGTNGVRVGIFDLQGQQLSFATENLTTMIPHNGWAEQSPAEWWQALGKAAQRARHMAHLAPQDILGVSYDVTSCTVVACDQNAEPLRNAILWMDLRATAQAERISHSHDPTLRITGYGRVSPEWMLPKIMWLKEQQPELYKKAARICEAADWLGYKLTQQWACNLNNISLRWFYDENAGGWPTSFYERMGVGDVFTKFPQNINRLGDLLGTLSLEAAQQLGLLPGTIVGQGGVDANVGMIGMGAIHENETALVTGTSHLLFAVTKQNIHQSGIWGTYTNSITPGLNLIEGGQISTGSITNWFIQNLCPDLLITAEKQKTSIFELLNAEAQQIPPGSNGLIMTDFWQGNRSPYTDGNIRGLLYGLSLSTTRGEIYRSILEGIAYGTSNIIQTFQQHGFTPTKIIVCGGAAHNDLFLQIHADVANMPLQIPQQLEAPCLGAAILAAVAAGSYQDIFTAVDAMVHYERFIEPIAANHQRYQQYFAAYSQIYPLLAPWMQQVTQLAANTSRQPGDLQ</sequence>
<accession>A0A0F4LX69</accession>
<proteinExistence type="inferred from homology"/>